<proteinExistence type="predicted"/>
<dbReference type="GO" id="GO:0032259">
    <property type="term" value="P:methylation"/>
    <property type="evidence" value="ECO:0007669"/>
    <property type="project" value="UniProtKB-KW"/>
</dbReference>
<dbReference type="CDD" id="cd02440">
    <property type="entry name" value="AdoMet_MTases"/>
    <property type="match status" value="1"/>
</dbReference>
<evidence type="ECO:0000313" key="5">
    <source>
        <dbReference type="Proteomes" id="UP000030856"/>
    </source>
</evidence>
<dbReference type="GO" id="GO:0008168">
    <property type="term" value="F:methyltransferase activity"/>
    <property type="evidence" value="ECO:0007669"/>
    <property type="project" value="UniProtKB-KW"/>
</dbReference>
<dbReference type="InterPro" id="IPR051052">
    <property type="entry name" value="Diverse_substrate_MTase"/>
</dbReference>
<dbReference type="Proteomes" id="UP000030856">
    <property type="component" value="Unassembled WGS sequence"/>
</dbReference>
<keyword evidence="1 4" id="KW-0489">Methyltransferase</keyword>
<dbReference type="PANTHER" id="PTHR44942:SF4">
    <property type="entry name" value="METHYLTRANSFERASE TYPE 11 DOMAIN-CONTAINING PROTEIN"/>
    <property type="match status" value="1"/>
</dbReference>
<protein>
    <submittedName>
        <fullName evidence="4">Methylase</fullName>
    </submittedName>
</protein>
<comment type="caution">
    <text evidence="4">The sequence shown here is derived from an EMBL/GenBank/DDBJ whole genome shotgun (WGS) entry which is preliminary data.</text>
</comment>
<sequence length="214" mass="23589">MTAESTLLDLCCGSGEVATGCIRHCGHIYAVDGSAEMLAQAPRAERIDYIQADVNDEAYKAPELVDHIIIGRAIHWVEADSLARLARANLKEDGRIIICSTCWGTEAAWFADYQRLTTPYKGGLGQRQIDTTGAGTLASIGFSAEDQLRVGRRLLVDIDYLIGHAMATTYGDRQIALANDFDNFSQRMRTTLSPHLVDGRLAMDVTSWAIVYYR</sequence>
<dbReference type="InterPro" id="IPR029063">
    <property type="entry name" value="SAM-dependent_MTases_sf"/>
</dbReference>
<keyword evidence="5" id="KW-1185">Reference proteome</keyword>
<keyword evidence="2" id="KW-0808">Transferase</keyword>
<organism evidence="4 5">
    <name type="scientific">Solemya velum gill symbiont</name>
    <dbReference type="NCBI Taxonomy" id="2340"/>
    <lineage>
        <taxon>Bacteria</taxon>
        <taxon>Pseudomonadati</taxon>
        <taxon>Pseudomonadota</taxon>
        <taxon>Gammaproteobacteria</taxon>
        <taxon>sulfur-oxidizing symbionts</taxon>
    </lineage>
</organism>
<dbReference type="EMBL" id="JRAA01000002">
    <property type="protein sequence ID" value="KHF25309.1"/>
    <property type="molecule type" value="Genomic_DNA"/>
</dbReference>
<dbReference type="PANTHER" id="PTHR44942">
    <property type="entry name" value="METHYLTRANSF_11 DOMAIN-CONTAINING PROTEIN"/>
    <property type="match status" value="1"/>
</dbReference>
<name>A0A0B0HBQ7_SOVGS</name>
<feature type="domain" description="Methyltransferase" evidence="3">
    <location>
        <begin position="8"/>
        <end position="93"/>
    </location>
</feature>
<reference evidence="4 5" key="1">
    <citation type="journal article" date="2014" name="BMC Genomics">
        <title>The genome of the intracellular bacterium of the coastal bivalve, Solemya velum: a blueprint for thriving in and out of symbiosis.</title>
        <authorList>
            <person name="Dmytrenko O."/>
            <person name="Russell S.L."/>
            <person name="Loo W.T."/>
            <person name="Fontanez K.M."/>
            <person name="Liao L."/>
            <person name="Roeselers G."/>
            <person name="Sharma R."/>
            <person name="Stewart F.J."/>
            <person name="Newton I.L."/>
            <person name="Woyke T."/>
            <person name="Wu D."/>
            <person name="Lang J.M."/>
            <person name="Eisen J.A."/>
            <person name="Cavanaugh C.M."/>
        </authorList>
    </citation>
    <scope>NUCLEOTIDE SEQUENCE [LARGE SCALE GENOMIC DNA]</scope>
    <source>
        <strain evidence="4 5">WH</strain>
    </source>
</reference>
<evidence type="ECO:0000259" key="3">
    <source>
        <dbReference type="Pfam" id="PF13649"/>
    </source>
</evidence>
<evidence type="ECO:0000256" key="1">
    <source>
        <dbReference type="ARBA" id="ARBA00022603"/>
    </source>
</evidence>
<evidence type="ECO:0000256" key="2">
    <source>
        <dbReference type="ARBA" id="ARBA00022679"/>
    </source>
</evidence>
<dbReference type="STRING" id="2340.JV46_06410"/>
<dbReference type="Pfam" id="PF13649">
    <property type="entry name" value="Methyltransf_25"/>
    <property type="match status" value="1"/>
</dbReference>
<dbReference type="AlphaFoldDB" id="A0A0B0HBQ7"/>
<evidence type="ECO:0000313" key="4">
    <source>
        <dbReference type="EMBL" id="KHF25309.1"/>
    </source>
</evidence>
<accession>A0A0B0HBQ7</accession>
<dbReference type="Gene3D" id="3.40.50.150">
    <property type="entry name" value="Vaccinia Virus protein VP39"/>
    <property type="match status" value="1"/>
</dbReference>
<dbReference type="InterPro" id="IPR041698">
    <property type="entry name" value="Methyltransf_25"/>
</dbReference>
<gene>
    <name evidence="4" type="ORF">JV46_06410</name>
</gene>
<dbReference type="SUPFAM" id="SSF53335">
    <property type="entry name" value="S-adenosyl-L-methionine-dependent methyltransferases"/>
    <property type="match status" value="1"/>
</dbReference>